<dbReference type="Gene3D" id="1.10.645.10">
    <property type="entry name" value="Cytochrome-c3 Hydrogenase, chain B"/>
    <property type="match status" value="1"/>
</dbReference>
<accession>A0A1B9F3V1</accession>
<dbReference type="Proteomes" id="UP000093080">
    <property type="component" value="Unassembled WGS sequence"/>
</dbReference>
<name>A0A1B9F3V1_9BACT</name>
<keyword evidence="1" id="KW-1278">Translocase</keyword>
<comment type="function">
    <text evidence="1">NDH-1 shuttles electrons from NADH, via FMN and iron-sulfur (Fe-S) centers, to quinones in the respiratory chain. The immediate electron acceptor for the enzyme in this species is believed to be ubiquinone. Couples the redox reaction to proton translocation (for every two electrons transferred, four hydrogen ions are translocated across the cytoplasmic membrane), and thus conserves the redox energy in a proton gradient.</text>
</comment>
<keyword evidence="5" id="KW-1185">Reference proteome</keyword>
<protein>
    <recommendedName>
        <fullName evidence="1">NADH-quinone oxidoreductase subunit D</fullName>
        <ecNumber evidence="1">7.1.1.-</ecNumber>
    </recommendedName>
    <alternativeName>
        <fullName evidence="1">NADH dehydrogenase I subunit D</fullName>
    </alternativeName>
    <alternativeName>
        <fullName evidence="1">NDH-1 subunit D</fullName>
    </alternativeName>
</protein>
<dbReference type="EC" id="7.1.1.-" evidence="1"/>
<dbReference type="InterPro" id="IPR001135">
    <property type="entry name" value="NADH_Q_OxRdtase_suD"/>
</dbReference>
<dbReference type="PATRIC" id="fig|1156395.6.peg.1948"/>
<comment type="subunit">
    <text evidence="1">NDH-1 is composed of 14 different subunits. Subunits NuoB, C, D, E, F, and G constitute the peripheral sector of the complex.</text>
</comment>
<feature type="transmembrane region" description="Helical" evidence="2">
    <location>
        <begin position="111"/>
        <end position="132"/>
    </location>
</feature>
<keyword evidence="1 2" id="KW-0472">Membrane</keyword>
<keyword evidence="2" id="KW-1133">Transmembrane helix</keyword>
<dbReference type="STRING" id="1156395.DBT_1934"/>
<comment type="caution">
    <text evidence="4">The sequence shown here is derived from an EMBL/GenBank/DDBJ whole genome shotgun (WGS) entry which is preliminary data.</text>
</comment>
<keyword evidence="1 4" id="KW-0830">Ubiquinone</keyword>
<evidence type="ECO:0000259" key="3">
    <source>
        <dbReference type="Pfam" id="PF00346"/>
    </source>
</evidence>
<dbReference type="AlphaFoldDB" id="A0A1B9F3V1"/>
<dbReference type="PANTHER" id="PTHR11993">
    <property type="entry name" value="NADH-UBIQUINONE OXIDOREDUCTASE 49 KDA SUBUNIT"/>
    <property type="match status" value="1"/>
</dbReference>
<dbReference type="PANTHER" id="PTHR11993:SF10">
    <property type="entry name" value="NADH DEHYDROGENASE [UBIQUINONE] IRON-SULFUR PROTEIN 2, MITOCHONDRIAL"/>
    <property type="match status" value="1"/>
</dbReference>
<dbReference type="InterPro" id="IPR022885">
    <property type="entry name" value="NDH1_su_D/H"/>
</dbReference>
<evidence type="ECO:0000256" key="2">
    <source>
        <dbReference type="SAM" id="Phobius"/>
    </source>
</evidence>
<sequence>MARDDYVKINIGPSHPAMHGTLRVIAETDGETIINADPEIGYLHRGVEKLGEHLTYHQFIPITDRLNYCSAIANNVSYEMAVEKLMGLEVPEKAQLIRLIMMELARIADHIVCIGILGVDLGAFTPFFYLFIQREEIYEIFEWYNGARLTNTFGRIGGVEADLPEDFEARWNELKPNLLKAIDETDKLLTHNRIWMDRTIGTTAFSPEDALNWGFTGPCLRACGVKRDLRKDEPYCLYDRFEFDIPVGKNGDVFDRYWVRMLEMYESIKIIDQAIEMYKEMPEDAPLMAKVPKVMKAPEQEIYSAIESPNGELGFYIKGDGSDKPYRIKIRPPCYMVYQAFPELVKGEMIADLIACLSSLNIIAGELDR</sequence>
<organism evidence="4 5">
    <name type="scientific">Dissulfuribacter thermophilus</name>
    <dbReference type="NCBI Taxonomy" id="1156395"/>
    <lineage>
        <taxon>Bacteria</taxon>
        <taxon>Pseudomonadati</taxon>
        <taxon>Thermodesulfobacteriota</taxon>
        <taxon>Dissulfuribacteria</taxon>
        <taxon>Dissulfuribacterales</taxon>
        <taxon>Dissulfuribacteraceae</taxon>
        <taxon>Dissulfuribacter</taxon>
    </lineage>
</organism>
<dbReference type="GO" id="GO:0050136">
    <property type="term" value="F:NADH dehydrogenase (quinone) (non-electrogenic) activity"/>
    <property type="evidence" value="ECO:0007669"/>
    <property type="project" value="UniProtKB-UniRule"/>
</dbReference>
<dbReference type="Pfam" id="PF00346">
    <property type="entry name" value="Complex1_49kDa"/>
    <property type="match status" value="1"/>
</dbReference>
<comment type="similarity">
    <text evidence="1">Belongs to the complex I 49 kDa subunit family.</text>
</comment>
<keyword evidence="1" id="KW-0874">Quinone</keyword>
<dbReference type="GO" id="GO:0048038">
    <property type="term" value="F:quinone binding"/>
    <property type="evidence" value="ECO:0007669"/>
    <property type="project" value="UniProtKB-KW"/>
</dbReference>
<proteinExistence type="inferred from homology"/>
<feature type="domain" description="NADH-quinone oxidoreductase subunit D" evidence="3">
    <location>
        <begin position="120"/>
        <end position="369"/>
    </location>
</feature>
<evidence type="ECO:0000313" key="5">
    <source>
        <dbReference type="Proteomes" id="UP000093080"/>
    </source>
</evidence>
<keyword evidence="1" id="KW-0520">NAD</keyword>
<dbReference type="OrthoDB" id="9801496at2"/>
<dbReference type="HAMAP" id="MF_01358">
    <property type="entry name" value="NDH1_NuoD"/>
    <property type="match status" value="1"/>
</dbReference>
<reference evidence="4 5" key="1">
    <citation type="submission" date="2016-06" db="EMBL/GenBank/DDBJ databases">
        <title>Respiratory ammonification of nitrate coupled to the oxidation of elemental sulfur in deep-sea autotrophic thermophilic bacteria.</title>
        <authorList>
            <person name="Slobodkina G.B."/>
            <person name="Mardanov A.V."/>
            <person name="Ravin N.V."/>
            <person name="Frolova A.A."/>
            <person name="Viryasiv M.B."/>
            <person name="Chernyh N.A."/>
            <person name="Bonch-Osmolovskaya E.A."/>
            <person name="Slobodkin A.I."/>
        </authorList>
    </citation>
    <scope>NUCLEOTIDE SEQUENCE [LARGE SCALE GENOMIC DNA]</scope>
    <source>
        <strain evidence="4 5">S69</strain>
    </source>
</reference>
<dbReference type="RefSeq" id="WP_067619528.1">
    <property type="nucleotide sequence ID" value="NZ_MAGO01000010.1"/>
</dbReference>
<evidence type="ECO:0000313" key="4">
    <source>
        <dbReference type="EMBL" id="OCC14619.1"/>
    </source>
</evidence>
<comment type="subcellular location">
    <subcellularLocation>
        <location evidence="1">Cell membrane</location>
        <topology evidence="1">Peripheral membrane protein</topology>
        <orientation evidence="1">Cytoplasmic side</orientation>
    </subcellularLocation>
</comment>
<dbReference type="InterPro" id="IPR029014">
    <property type="entry name" value="NiFe-Hase_large"/>
</dbReference>
<comment type="catalytic activity">
    <reaction evidence="1">
        <text>a quinone + NADH + 5 H(+)(in) = a quinol + NAD(+) + 4 H(+)(out)</text>
        <dbReference type="Rhea" id="RHEA:57888"/>
        <dbReference type="ChEBI" id="CHEBI:15378"/>
        <dbReference type="ChEBI" id="CHEBI:24646"/>
        <dbReference type="ChEBI" id="CHEBI:57540"/>
        <dbReference type="ChEBI" id="CHEBI:57945"/>
        <dbReference type="ChEBI" id="CHEBI:132124"/>
    </reaction>
</comment>
<dbReference type="NCBIfam" id="NF004739">
    <property type="entry name" value="PRK06075.1"/>
    <property type="match status" value="1"/>
</dbReference>
<keyword evidence="1" id="KW-0813">Transport</keyword>
<dbReference type="GO" id="GO:0005886">
    <property type="term" value="C:plasma membrane"/>
    <property type="evidence" value="ECO:0007669"/>
    <property type="project" value="UniProtKB-SubCell"/>
</dbReference>
<dbReference type="SUPFAM" id="SSF56762">
    <property type="entry name" value="HydB/Nqo4-like"/>
    <property type="match status" value="1"/>
</dbReference>
<dbReference type="EMBL" id="MAGO01000010">
    <property type="protein sequence ID" value="OCC14619.1"/>
    <property type="molecule type" value="Genomic_DNA"/>
</dbReference>
<gene>
    <name evidence="1" type="primary">nuoD</name>
    <name evidence="4" type="ORF">DBT_1934</name>
</gene>
<evidence type="ECO:0000256" key="1">
    <source>
        <dbReference type="HAMAP-Rule" id="MF_01358"/>
    </source>
</evidence>
<keyword evidence="1" id="KW-1003">Cell membrane</keyword>
<keyword evidence="2" id="KW-0812">Transmembrane</keyword>
<dbReference type="GO" id="GO:0051287">
    <property type="term" value="F:NAD binding"/>
    <property type="evidence" value="ECO:0007669"/>
    <property type="project" value="InterPro"/>
</dbReference>